<name>A0AAD5T221_9FUNG</name>
<proteinExistence type="predicted"/>
<keyword evidence="2" id="KW-1133">Transmembrane helix</keyword>
<reference evidence="3" key="1">
    <citation type="submission" date="2020-05" db="EMBL/GenBank/DDBJ databases">
        <title>Phylogenomic resolution of chytrid fungi.</title>
        <authorList>
            <person name="Stajich J.E."/>
            <person name="Amses K."/>
            <person name="Simmons R."/>
            <person name="Seto K."/>
            <person name="Myers J."/>
            <person name="Bonds A."/>
            <person name="Quandt C.A."/>
            <person name="Barry K."/>
            <person name="Liu P."/>
            <person name="Grigoriev I."/>
            <person name="Longcore J.E."/>
            <person name="James T.Y."/>
        </authorList>
    </citation>
    <scope>NUCLEOTIDE SEQUENCE</scope>
    <source>
        <strain evidence="3">JEL0513</strain>
    </source>
</reference>
<feature type="region of interest" description="Disordered" evidence="1">
    <location>
        <begin position="118"/>
        <end position="158"/>
    </location>
</feature>
<gene>
    <name evidence="3" type="ORF">HK100_011294</name>
</gene>
<organism evidence="3 4">
    <name type="scientific">Physocladia obscura</name>
    <dbReference type="NCBI Taxonomy" id="109957"/>
    <lineage>
        <taxon>Eukaryota</taxon>
        <taxon>Fungi</taxon>
        <taxon>Fungi incertae sedis</taxon>
        <taxon>Chytridiomycota</taxon>
        <taxon>Chytridiomycota incertae sedis</taxon>
        <taxon>Chytridiomycetes</taxon>
        <taxon>Chytridiales</taxon>
        <taxon>Chytriomycetaceae</taxon>
        <taxon>Physocladia</taxon>
    </lineage>
</organism>
<feature type="transmembrane region" description="Helical" evidence="2">
    <location>
        <begin position="416"/>
        <end position="436"/>
    </location>
</feature>
<evidence type="ECO:0000256" key="1">
    <source>
        <dbReference type="SAM" id="MobiDB-lite"/>
    </source>
</evidence>
<comment type="caution">
    <text evidence="3">The sequence shown here is derived from an EMBL/GenBank/DDBJ whole genome shotgun (WGS) entry which is preliminary data.</text>
</comment>
<dbReference type="EMBL" id="JADGJH010000682">
    <property type="protein sequence ID" value="KAJ3124281.1"/>
    <property type="molecule type" value="Genomic_DNA"/>
</dbReference>
<evidence type="ECO:0000256" key="2">
    <source>
        <dbReference type="SAM" id="Phobius"/>
    </source>
</evidence>
<protein>
    <submittedName>
        <fullName evidence="3">Uncharacterized protein</fullName>
    </submittedName>
</protein>
<evidence type="ECO:0000313" key="4">
    <source>
        <dbReference type="Proteomes" id="UP001211907"/>
    </source>
</evidence>
<evidence type="ECO:0000313" key="3">
    <source>
        <dbReference type="EMBL" id="KAJ3124281.1"/>
    </source>
</evidence>
<feature type="compositionally biased region" description="Low complexity" evidence="1">
    <location>
        <begin position="137"/>
        <end position="156"/>
    </location>
</feature>
<dbReference type="AlphaFoldDB" id="A0AAD5T221"/>
<accession>A0AAD5T221</accession>
<sequence>MKNRGFFIVENFLFYSRLLRNYLERAKTFDIFAATRPADLNNNPLSANQSQARPTIYQSQQQPESSILLGGSSKSKALYTTIEKVLTFYKQSRGLLDVLRFIDAIVVGCALPDPVGISDGMGITTPTRPTSPRRSRSSSSGGNSVNSGNGQISSGVTSTGMSVDWVDRLGGVESVGSWTRNRIVDLETRIDYQSIFMGDRADFLKEAPGINLARIMLGNIYSTINRLNTYLPVADSHPGRPKTADKDWLRKRADLLQGAVSKLYSLSKLFVDIFGVKEVERAQIEAGAVGGGGSEDFLGNRFDEEDDENAFHSEILPGVLTPDVFRNDEMMRLTAAGRRQIKLGLRKSDVKNIPVKKNARVENLVMSYEFEWMFRFTKKIAISFDTFYDKLCQKYKWLPRGIGLHFLRWFASKNNLVTFLLGALFVIVAVFFWNIGGGKVPVTAAKAAGAASAAARSYQHKQQYSKQQYSRQQFARKQQQNQYKGYA</sequence>
<keyword evidence="2" id="KW-0472">Membrane</keyword>
<dbReference type="Proteomes" id="UP001211907">
    <property type="component" value="Unassembled WGS sequence"/>
</dbReference>
<keyword evidence="4" id="KW-1185">Reference proteome</keyword>
<keyword evidence="2" id="KW-0812">Transmembrane</keyword>